<gene>
    <name evidence="11" type="ORF">P8X34_10510</name>
</gene>
<comment type="subcellular location">
    <subcellularLocation>
        <location evidence="1">Membrane</location>
        <topology evidence="1">Multi-pass membrane protein</topology>
    </subcellularLocation>
</comment>
<evidence type="ECO:0000256" key="5">
    <source>
        <dbReference type="ARBA" id="ARBA00022692"/>
    </source>
</evidence>
<organism evidence="11 12">
    <name type="scientific">Pyrococcus kukulkanii</name>
    <dbReference type="NCBI Taxonomy" id="1609559"/>
    <lineage>
        <taxon>Archaea</taxon>
        <taxon>Methanobacteriati</taxon>
        <taxon>Methanobacteriota</taxon>
        <taxon>Thermococci</taxon>
        <taxon>Thermococcales</taxon>
        <taxon>Thermococcaceae</taxon>
        <taxon>Pyrococcus</taxon>
    </lineage>
</organism>
<dbReference type="SUPFAM" id="SSF53448">
    <property type="entry name" value="Nucleotide-diphospho-sugar transferases"/>
    <property type="match status" value="1"/>
</dbReference>
<evidence type="ECO:0000313" key="11">
    <source>
        <dbReference type="EMBL" id="MFA4805156.1"/>
    </source>
</evidence>
<dbReference type="InterPro" id="IPR001173">
    <property type="entry name" value="Glyco_trans_2-like"/>
</dbReference>
<keyword evidence="3" id="KW-0328">Glycosyltransferase</keyword>
<comment type="similarity">
    <text evidence="2">Belongs to the glycosyltransferase 2 family.</text>
</comment>
<dbReference type="PANTHER" id="PTHR43398:SF1">
    <property type="entry name" value="DOLICHOL-PHOSPHATE MANNOSYLTRANSFERASE SUBUNIT 1"/>
    <property type="match status" value="1"/>
</dbReference>
<evidence type="ECO:0000313" key="12">
    <source>
        <dbReference type="Proteomes" id="UP001571980"/>
    </source>
</evidence>
<sequence>MVLVSIVVPTYNEADNLPLLVERLDRGLRDAGYEYEVLVMDDKSPDGTYEVAKKLAGKYPVRPFLREGPKGLSPAVVDGFREARGDVIVVMDADLQHPPELVPELVGKVLEGYDIVIGSRYVEGGRIENWKWYRRLVSLGAVLFVRVFLPRLKGIKDPVSGFFAVRREVVEECLDRLNPLGFKILLELLVKAKYERVAEVPIVFRERVHGKSKLGAKTILEMVIHTLKLARYSGDLLRAVKFAVVGASGVFVYLGSAKLLYGLIGGPWIVSLLLAFEVSVLSNFVLNDLWTYRDARGKGFWRRFFGFHKASYVGGVVQIAVHDLLMGVVGWVLAGLIGVGLGYLVRYFLTNWEYF</sequence>
<dbReference type="InterPro" id="IPR029044">
    <property type="entry name" value="Nucleotide-diphossugar_trans"/>
</dbReference>
<keyword evidence="12" id="KW-1185">Reference proteome</keyword>
<evidence type="ECO:0000256" key="4">
    <source>
        <dbReference type="ARBA" id="ARBA00022679"/>
    </source>
</evidence>
<feature type="domain" description="Glycosyltransferase 2-like" evidence="9">
    <location>
        <begin position="5"/>
        <end position="173"/>
    </location>
</feature>
<keyword evidence="5 8" id="KW-0812">Transmembrane</keyword>
<evidence type="ECO:0000256" key="2">
    <source>
        <dbReference type="ARBA" id="ARBA00006739"/>
    </source>
</evidence>
<accession>A0ABV4T5L6</accession>
<dbReference type="InterPro" id="IPR007267">
    <property type="entry name" value="GtrA_DPMS_TM"/>
</dbReference>
<dbReference type="Pfam" id="PF04138">
    <property type="entry name" value="GtrA_DPMS_TM"/>
    <property type="match status" value="1"/>
</dbReference>
<keyword evidence="4" id="KW-0808">Transferase</keyword>
<reference evidence="11 12" key="1">
    <citation type="submission" date="2023-03" db="EMBL/GenBank/DDBJ databases">
        <title>Speciation in Pyrococcus: adaptation to high temperature as a mechanism.</title>
        <authorList>
            <person name="Gu J."/>
        </authorList>
    </citation>
    <scope>NUCLEOTIDE SEQUENCE [LARGE SCALE GENOMIC DNA]</scope>
    <source>
        <strain evidence="11 12">LMOA34</strain>
    </source>
</reference>
<proteinExistence type="inferred from homology"/>
<evidence type="ECO:0000256" key="3">
    <source>
        <dbReference type="ARBA" id="ARBA00022676"/>
    </source>
</evidence>
<keyword evidence="6 8" id="KW-1133">Transmembrane helix</keyword>
<evidence type="ECO:0000256" key="1">
    <source>
        <dbReference type="ARBA" id="ARBA00004141"/>
    </source>
</evidence>
<evidence type="ECO:0000256" key="8">
    <source>
        <dbReference type="SAM" id="Phobius"/>
    </source>
</evidence>
<feature type="domain" description="GtrA/DPMS transmembrane" evidence="10">
    <location>
        <begin position="241"/>
        <end position="352"/>
    </location>
</feature>
<dbReference type="InterPro" id="IPR039528">
    <property type="entry name" value="DPM1-like"/>
</dbReference>
<name>A0ABV4T5L6_9EURY</name>
<dbReference type="Gene3D" id="3.90.550.10">
    <property type="entry name" value="Spore Coat Polysaccharide Biosynthesis Protein SpsA, Chain A"/>
    <property type="match status" value="1"/>
</dbReference>
<dbReference type="Pfam" id="PF00535">
    <property type="entry name" value="Glycos_transf_2"/>
    <property type="match status" value="1"/>
</dbReference>
<evidence type="ECO:0000259" key="10">
    <source>
        <dbReference type="Pfam" id="PF04138"/>
    </source>
</evidence>
<dbReference type="EMBL" id="JARRIG010000007">
    <property type="protein sequence ID" value="MFA4805156.1"/>
    <property type="molecule type" value="Genomic_DNA"/>
</dbReference>
<protein>
    <submittedName>
        <fullName evidence="11">Glycosyltransferase family 2 protein</fullName>
    </submittedName>
</protein>
<feature type="transmembrane region" description="Helical" evidence="8">
    <location>
        <begin position="268"/>
        <end position="292"/>
    </location>
</feature>
<comment type="caution">
    <text evidence="11">The sequence shown here is derived from an EMBL/GenBank/DDBJ whole genome shotgun (WGS) entry which is preliminary data.</text>
</comment>
<evidence type="ECO:0000259" key="9">
    <source>
        <dbReference type="Pfam" id="PF00535"/>
    </source>
</evidence>
<keyword evidence="7 8" id="KW-0472">Membrane</keyword>
<dbReference type="Proteomes" id="UP001571980">
    <property type="component" value="Unassembled WGS sequence"/>
</dbReference>
<dbReference type="PANTHER" id="PTHR43398">
    <property type="entry name" value="DOLICHOL-PHOSPHATE MANNOSYLTRANSFERASE SUBUNIT 1"/>
    <property type="match status" value="1"/>
</dbReference>
<evidence type="ECO:0000256" key="7">
    <source>
        <dbReference type="ARBA" id="ARBA00023136"/>
    </source>
</evidence>
<feature type="transmembrane region" description="Helical" evidence="8">
    <location>
        <begin position="304"/>
        <end position="322"/>
    </location>
</feature>
<dbReference type="CDD" id="cd06442">
    <property type="entry name" value="DPM1_like"/>
    <property type="match status" value="1"/>
</dbReference>
<feature type="transmembrane region" description="Helical" evidence="8">
    <location>
        <begin position="328"/>
        <end position="349"/>
    </location>
</feature>
<evidence type="ECO:0000256" key="6">
    <source>
        <dbReference type="ARBA" id="ARBA00022989"/>
    </source>
</evidence>